<sequence length="352" mass="39388">MNISAYSTPPASPHNSHAVPDMVPLQLMKIPSFSLGLTQEAVVTLSPISNINVADNIVDPQSSRKSKRHKTVPSALLEDYHCGPHILSRMRRADKVVFVRYDKFEMERKFVRLSEKLKGNVVINVAGLSVSSRELLLMAERPRLLSSKVVDILIRLVRYVVSGQPCTEGVNRYEFLDTKFGASIVRNYPKFSMSKKKDSCPFPKGLMDYFGNKGVSSTYPIRYYIPFLIEKKHWIGVCFDTSKGHLHVFDSNMSFTKEATMARNLTPLLQMLPYLARRICQDMCGDGLAYRFDRPKGVSQITNPSDSGLMAVLLMVTHAVHGNEACSNITSSCLADEGKSAAILAYELKEEL</sequence>
<gene>
    <name evidence="5" type="ORF">F2Q69_00055501</name>
</gene>
<evidence type="ECO:0000259" key="4">
    <source>
        <dbReference type="PROSITE" id="PS50600"/>
    </source>
</evidence>
<evidence type="ECO:0000256" key="1">
    <source>
        <dbReference type="ARBA" id="ARBA00005234"/>
    </source>
</evidence>
<dbReference type="Gene3D" id="3.40.395.10">
    <property type="entry name" value="Adenoviral Proteinase, Chain A"/>
    <property type="match status" value="1"/>
</dbReference>
<feature type="domain" description="Ubiquitin-like protease family profile" evidence="4">
    <location>
        <begin position="128"/>
        <end position="318"/>
    </location>
</feature>
<dbReference type="SUPFAM" id="SSF54001">
    <property type="entry name" value="Cysteine proteinases"/>
    <property type="match status" value="1"/>
</dbReference>
<keyword evidence="3" id="KW-0378">Hydrolase</keyword>
<accession>A0A8S9N4U6</accession>
<dbReference type="InterPro" id="IPR003653">
    <property type="entry name" value="Peptidase_C48_C"/>
</dbReference>
<comment type="caution">
    <text evidence="5">The sequence shown here is derived from an EMBL/GenBank/DDBJ whole genome shotgun (WGS) entry which is preliminary data.</text>
</comment>
<proteinExistence type="inferred from homology"/>
<dbReference type="Pfam" id="PF02902">
    <property type="entry name" value="Peptidase_C48"/>
    <property type="match status" value="1"/>
</dbReference>
<evidence type="ECO:0000313" key="5">
    <source>
        <dbReference type="EMBL" id="KAF3488517.1"/>
    </source>
</evidence>
<dbReference type="EMBL" id="QGKX02002183">
    <property type="protein sequence ID" value="KAF3488517.1"/>
    <property type="molecule type" value="Genomic_DNA"/>
</dbReference>
<keyword evidence="2" id="KW-0645">Protease</keyword>
<protein>
    <recommendedName>
        <fullName evidence="4">Ubiquitin-like protease family profile domain-containing protein</fullName>
    </recommendedName>
</protein>
<dbReference type="GO" id="GO:0008234">
    <property type="term" value="F:cysteine-type peptidase activity"/>
    <property type="evidence" value="ECO:0007669"/>
    <property type="project" value="InterPro"/>
</dbReference>
<dbReference type="GO" id="GO:0006508">
    <property type="term" value="P:proteolysis"/>
    <property type="evidence" value="ECO:0007669"/>
    <property type="project" value="UniProtKB-KW"/>
</dbReference>
<evidence type="ECO:0000256" key="3">
    <source>
        <dbReference type="ARBA" id="ARBA00022801"/>
    </source>
</evidence>
<comment type="similarity">
    <text evidence="1">Belongs to the peptidase C48 family.</text>
</comment>
<reference evidence="5" key="1">
    <citation type="submission" date="2019-12" db="EMBL/GenBank/DDBJ databases">
        <title>Genome sequencing and annotation of Brassica cretica.</title>
        <authorList>
            <person name="Studholme D.J."/>
            <person name="Sarris P."/>
        </authorList>
    </citation>
    <scope>NUCLEOTIDE SEQUENCE</scope>
    <source>
        <strain evidence="5">PFS-109/04</strain>
        <tissue evidence="5">Leaf</tissue>
    </source>
</reference>
<dbReference type="PROSITE" id="PS50600">
    <property type="entry name" value="ULP_PROTEASE"/>
    <property type="match status" value="1"/>
</dbReference>
<dbReference type="InterPro" id="IPR038765">
    <property type="entry name" value="Papain-like_cys_pep_sf"/>
</dbReference>
<dbReference type="Proteomes" id="UP000712600">
    <property type="component" value="Unassembled WGS sequence"/>
</dbReference>
<name>A0A8S9N4U6_BRACR</name>
<evidence type="ECO:0000313" key="6">
    <source>
        <dbReference type="Proteomes" id="UP000712600"/>
    </source>
</evidence>
<evidence type="ECO:0000256" key="2">
    <source>
        <dbReference type="ARBA" id="ARBA00022670"/>
    </source>
</evidence>
<organism evidence="5 6">
    <name type="scientific">Brassica cretica</name>
    <name type="common">Mustard</name>
    <dbReference type="NCBI Taxonomy" id="69181"/>
    <lineage>
        <taxon>Eukaryota</taxon>
        <taxon>Viridiplantae</taxon>
        <taxon>Streptophyta</taxon>
        <taxon>Embryophyta</taxon>
        <taxon>Tracheophyta</taxon>
        <taxon>Spermatophyta</taxon>
        <taxon>Magnoliopsida</taxon>
        <taxon>eudicotyledons</taxon>
        <taxon>Gunneridae</taxon>
        <taxon>Pentapetalae</taxon>
        <taxon>rosids</taxon>
        <taxon>malvids</taxon>
        <taxon>Brassicales</taxon>
        <taxon>Brassicaceae</taxon>
        <taxon>Brassiceae</taxon>
        <taxon>Brassica</taxon>
    </lineage>
</organism>
<dbReference type="AlphaFoldDB" id="A0A8S9N4U6"/>